<sequence length="105" mass="11775">MLQIESRYGTIRIVSAQDMDVKFPEVMPLQNHPNAARISVHVCEVLAIDEHDDWVVSSVPSCSLPQCADLRVFSAVVLLHYVNMLNLNSAVILNTALLLKFHNFT</sequence>
<dbReference type="Proteomes" id="UP001209878">
    <property type="component" value="Unassembled WGS sequence"/>
</dbReference>
<accession>A0AAD9ULQ9</accession>
<name>A0AAD9ULQ9_RIDPI</name>
<keyword evidence="2" id="KW-1185">Reference proteome</keyword>
<reference evidence="1" key="1">
    <citation type="journal article" date="2023" name="Mol. Biol. Evol.">
        <title>Third-Generation Sequencing Reveals the Adaptive Role of the Epigenome in Three Deep-Sea Polychaetes.</title>
        <authorList>
            <person name="Perez M."/>
            <person name="Aroh O."/>
            <person name="Sun Y."/>
            <person name="Lan Y."/>
            <person name="Juniper S.K."/>
            <person name="Young C.R."/>
            <person name="Angers B."/>
            <person name="Qian P.Y."/>
        </authorList>
    </citation>
    <scope>NUCLEOTIDE SEQUENCE</scope>
    <source>
        <strain evidence="1">R07B-5</strain>
    </source>
</reference>
<dbReference type="AlphaFoldDB" id="A0AAD9ULQ9"/>
<protein>
    <submittedName>
        <fullName evidence="1">Uncharacterized protein</fullName>
    </submittedName>
</protein>
<evidence type="ECO:0000313" key="1">
    <source>
        <dbReference type="EMBL" id="KAK2193915.1"/>
    </source>
</evidence>
<proteinExistence type="predicted"/>
<organism evidence="1 2">
    <name type="scientific">Ridgeia piscesae</name>
    <name type="common">Tubeworm</name>
    <dbReference type="NCBI Taxonomy" id="27915"/>
    <lineage>
        <taxon>Eukaryota</taxon>
        <taxon>Metazoa</taxon>
        <taxon>Spiralia</taxon>
        <taxon>Lophotrochozoa</taxon>
        <taxon>Annelida</taxon>
        <taxon>Polychaeta</taxon>
        <taxon>Sedentaria</taxon>
        <taxon>Canalipalpata</taxon>
        <taxon>Sabellida</taxon>
        <taxon>Siboglinidae</taxon>
        <taxon>Ridgeia</taxon>
    </lineage>
</organism>
<dbReference type="EMBL" id="JAODUO010000005">
    <property type="protein sequence ID" value="KAK2193915.1"/>
    <property type="molecule type" value="Genomic_DNA"/>
</dbReference>
<comment type="caution">
    <text evidence="1">The sequence shown here is derived from an EMBL/GenBank/DDBJ whole genome shotgun (WGS) entry which is preliminary data.</text>
</comment>
<gene>
    <name evidence="1" type="ORF">NP493_6g08034</name>
</gene>
<evidence type="ECO:0000313" key="2">
    <source>
        <dbReference type="Proteomes" id="UP001209878"/>
    </source>
</evidence>